<evidence type="ECO:0000313" key="14">
    <source>
        <dbReference type="JaponicusDB" id="SJAG_04275"/>
    </source>
</evidence>
<evidence type="ECO:0000313" key="13">
    <source>
        <dbReference type="EMBL" id="EEB09099.1"/>
    </source>
</evidence>
<comment type="similarity">
    <text evidence="4">Belongs to the sorting nexin family.</text>
</comment>
<keyword evidence="5" id="KW-0813">Transport</keyword>
<dbReference type="InterPro" id="IPR027267">
    <property type="entry name" value="AH/BAR_dom_sf"/>
</dbReference>
<dbReference type="InterPro" id="IPR001683">
    <property type="entry name" value="PX_dom"/>
</dbReference>
<dbReference type="HOGENOM" id="CLU_014571_2_0_1"/>
<dbReference type="PANTHER" id="PTHR10555">
    <property type="entry name" value="SORTING NEXIN"/>
    <property type="match status" value="1"/>
</dbReference>
<evidence type="ECO:0000256" key="8">
    <source>
        <dbReference type="ARBA" id="ARBA00022927"/>
    </source>
</evidence>
<dbReference type="GeneID" id="7052537"/>
<dbReference type="PANTHER" id="PTHR10555:SF170">
    <property type="entry name" value="FI18122P1"/>
    <property type="match status" value="1"/>
</dbReference>
<dbReference type="GO" id="GO:0032120">
    <property type="term" value="P:ascospore-type prospore membrane formation"/>
    <property type="evidence" value="ECO:0007669"/>
    <property type="project" value="EnsemblFungi"/>
</dbReference>
<keyword evidence="7" id="KW-0597">Phosphoprotein</keyword>
<evidence type="ECO:0000256" key="2">
    <source>
        <dbReference type="ARBA" id="ARBA00004496"/>
    </source>
</evidence>
<dbReference type="Gene3D" id="3.30.1520.10">
    <property type="entry name" value="Phox-like domain"/>
    <property type="match status" value="1"/>
</dbReference>
<dbReference type="InterPro" id="IPR036871">
    <property type="entry name" value="PX_dom_sf"/>
</dbReference>
<dbReference type="STRING" id="402676.B6K6E5"/>
<dbReference type="InterPro" id="IPR035803">
    <property type="entry name" value="BAR_Vps5"/>
</dbReference>
<keyword evidence="10" id="KW-0472">Membrane</keyword>
<dbReference type="eggNOG" id="KOG2273">
    <property type="taxonomic scope" value="Eukaryota"/>
</dbReference>
<dbReference type="GO" id="GO:0005794">
    <property type="term" value="C:Golgi apparatus"/>
    <property type="evidence" value="ECO:0007669"/>
    <property type="project" value="UniProtKB-SubCell"/>
</dbReference>
<evidence type="ECO:0000256" key="1">
    <source>
        <dbReference type="ARBA" id="ARBA00004287"/>
    </source>
</evidence>
<dbReference type="Proteomes" id="UP000001744">
    <property type="component" value="Unassembled WGS sequence"/>
</dbReference>
<sequence>MLGDSIYDDQEDFNPFADVVSPLANPKEPESNTSSTHEESDRQLTTIPEASPRAHRVLSRKQNLNPVHLENLTLESSPLGPLQPDISSTDPIIGETKHESSIITSHETPDHSKPQSIKETEQKLHDVEESSLNSKSNNQNKAPEAPLPHYEITIHDPHKVGELTSAHTVYCVTSTVTYPNAQSPTESKEELQVERRYRDFLLLYQLLGATHPGTIIPPAPEKQVVGRFDDEFVELRRASLEKMIRKIAQHPRLCQDDAFRYFLSASVFDLRLSRRHGTAESRALSSSGSGILGSISSVFSGSTAKYAETDEFLEEKKLYWEVMDAQLRSLYQTLSLVMEQRDEVGTVVSEFGESLANLSLVELDAGLCSKLDALAQLQMNLHQVHERRVVHDNLTLSVTLNEYIRTAESVQNAYASRQKVWQSWQSAIAEANRSKATLDKYMKHGKTQQEKITNYTNEVNEHQRVASLLEADYANATKVLKSELGKIEEERVEEFKASVETWLESIIESQKEIIDRWETFLQQQQQQV</sequence>
<keyword evidence="8" id="KW-0653">Protein transport</keyword>
<evidence type="ECO:0000256" key="4">
    <source>
        <dbReference type="ARBA" id="ARBA00010883"/>
    </source>
</evidence>
<dbReference type="Pfam" id="PF00787">
    <property type="entry name" value="PX"/>
    <property type="match status" value="1"/>
</dbReference>
<evidence type="ECO:0000256" key="6">
    <source>
        <dbReference type="ARBA" id="ARBA00022490"/>
    </source>
</evidence>
<keyword evidence="6" id="KW-0963">Cytoplasm</keyword>
<dbReference type="SUPFAM" id="SSF64268">
    <property type="entry name" value="PX domain"/>
    <property type="match status" value="1"/>
</dbReference>
<protein>
    <submittedName>
        <fullName evidence="13">Retromer complex subunit Vps5</fullName>
    </submittedName>
</protein>
<organism evidence="13 15">
    <name type="scientific">Schizosaccharomyces japonicus (strain yFS275 / FY16936)</name>
    <name type="common">Fission yeast</name>
    <dbReference type="NCBI Taxonomy" id="402676"/>
    <lineage>
        <taxon>Eukaryota</taxon>
        <taxon>Fungi</taxon>
        <taxon>Dikarya</taxon>
        <taxon>Ascomycota</taxon>
        <taxon>Taphrinomycotina</taxon>
        <taxon>Schizosaccharomycetes</taxon>
        <taxon>Schizosaccharomycetales</taxon>
        <taxon>Schizosaccharomycetaceae</taxon>
        <taxon>Schizosaccharomyces</taxon>
    </lineage>
</organism>
<dbReference type="SMART" id="SM00312">
    <property type="entry name" value="PX"/>
    <property type="match status" value="1"/>
</dbReference>
<feature type="region of interest" description="Disordered" evidence="11">
    <location>
        <begin position="1"/>
        <end position="62"/>
    </location>
</feature>
<evidence type="ECO:0000256" key="7">
    <source>
        <dbReference type="ARBA" id="ARBA00022553"/>
    </source>
</evidence>
<keyword evidence="9" id="KW-0333">Golgi apparatus</keyword>
<evidence type="ECO:0000256" key="3">
    <source>
        <dbReference type="ARBA" id="ARBA00004555"/>
    </source>
</evidence>
<dbReference type="JaponicusDB" id="SJAG_04275">
    <property type="gene designation" value="vps5"/>
</dbReference>
<keyword evidence="15" id="KW-1185">Reference proteome</keyword>
<dbReference type="CDD" id="cd06861">
    <property type="entry name" value="PX_Vps5p"/>
    <property type="match status" value="1"/>
</dbReference>
<dbReference type="GO" id="GO:0005768">
    <property type="term" value="C:endosome"/>
    <property type="evidence" value="ECO:0000318"/>
    <property type="project" value="GO_Central"/>
</dbReference>
<feature type="region of interest" description="Disordered" evidence="11">
    <location>
        <begin position="100"/>
        <end position="145"/>
    </location>
</feature>
<feature type="compositionally biased region" description="Basic and acidic residues" evidence="11">
    <location>
        <begin position="107"/>
        <end position="128"/>
    </location>
</feature>
<evidence type="ECO:0000259" key="12">
    <source>
        <dbReference type="PROSITE" id="PS50195"/>
    </source>
</evidence>
<dbReference type="GO" id="GO:0006886">
    <property type="term" value="P:intracellular protein transport"/>
    <property type="evidence" value="ECO:0007669"/>
    <property type="project" value="EnsemblFungi"/>
</dbReference>
<dbReference type="GO" id="GO:0005829">
    <property type="term" value="C:cytosol"/>
    <property type="evidence" value="ECO:0007669"/>
    <property type="project" value="GOC"/>
</dbReference>
<dbReference type="RefSeq" id="XP_002175392.1">
    <property type="nucleotide sequence ID" value="XM_002175356.2"/>
</dbReference>
<evidence type="ECO:0000256" key="11">
    <source>
        <dbReference type="SAM" id="MobiDB-lite"/>
    </source>
</evidence>
<dbReference type="PROSITE" id="PS50195">
    <property type="entry name" value="PX"/>
    <property type="match status" value="1"/>
</dbReference>
<dbReference type="OMA" id="MLVNHRK"/>
<dbReference type="FunFam" id="1.20.1270.60:FF:000022">
    <property type="entry name" value="Sorting nexin 3 protein"/>
    <property type="match status" value="1"/>
</dbReference>
<dbReference type="EMBL" id="KE651167">
    <property type="protein sequence ID" value="EEB09099.1"/>
    <property type="molecule type" value="Genomic_DNA"/>
</dbReference>
<dbReference type="CDD" id="cd07627">
    <property type="entry name" value="BAR_Vps5p"/>
    <property type="match status" value="1"/>
</dbReference>
<proteinExistence type="inferred from homology"/>
<dbReference type="OrthoDB" id="271164at2759"/>
<evidence type="ECO:0000313" key="15">
    <source>
        <dbReference type="Proteomes" id="UP000001744"/>
    </source>
</evidence>
<dbReference type="SUPFAM" id="SSF103657">
    <property type="entry name" value="BAR/IMD domain-like"/>
    <property type="match status" value="1"/>
</dbReference>
<feature type="compositionally biased region" description="Low complexity" evidence="11">
    <location>
        <begin position="130"/>
        <end position="141"/>
    </location>
</feature>
<dbReference type="Gene3D" id="1.20.1270.60">
    <property type="entry name" value="Arfaptin homology (AH) domain/BAR domain"/>
    <property type="match status" value="1"/>
</dbReference>
<dbReference type="VEuPathDB" id="FungiDB:SJAG_04275"/>
<dbReference type="GO" id="GO:0035091">
    <property type="term" value="F:phosphatidylinositol binding"/>
    <property type="evidence" value="ECO:0000318"/>
    <property type="project" value="GO_Central"/>
</dbReference>
<dbReference type="GO" id="GO:0005628">
    <property type="term" value="C:prospore membrane"/>
    <property type="evidence" value="ECO:0007669"/>
    <property type="project" value="EnsemblFungi"/>
</dbReference>
<accession>B6K6E5</accession>
<evidence type="ECO:0000256" key="9">
    <source>
        <dbReference type="ARBA" id="ARBA00023034"/>
    </source>
</evidence>
<feature type="compositionally biased region" description="Acidic residues" evidence="11">
    <location>
        <begin position="1"/>
        <end position="12"/>
    </location>
</feature>
<gene>
    <name evidence="14" type="primary">vps5</name>
    <name evidence="13" type="ORF">SJAG_04275</name>
</gene>
<evidence type="ECO:0000256" key="10">
    <source>
        <dbReference type="ARBA" id="ARBA00023136"/>
    </source>
</evidence>
<dbReference type="GO" id="GO:0030904">
    <property type="term" value="C:retromer complex"/>
    <property type="evidence" value="ECO:0007669"/>
    <property type="project" value="EnsemblFungi"/>
</dbReference>
<dbReference type="InterPro" id="IPR037868">
    <property type="entry name" value="PX_Vps5"/>
</dbReference>
<reference evidence="13 15" key="1">
    <citation type="journal article" date="2011" name="Science">
        <title>Comparative functional genomics of the fission yeasts.</title>
        <authorList>
            <person name="Rhind N."/>
            <person name="Chen Z."/>
            <person name="Yassour M."/>
            <person name="Thompson D.A."/>
            <person name="Haas B.J."/>
            <person name="Habib N."/>
            <person name="Wapinski I."/>
            <person name="Roy S."/>
            <person name="Lin M.F."/>
            <person name="Heiman D.I."/>
            <person name="Young S.K."/>
            <person name="Furuya K."/>
            <person name="Guo Y."/>
            <person name="Pidoux A."/>
            <person name="Chen H.M."/>
            <person name="Robbertse B."/>
            <person name="Goldberg J.M."/>
            <person name="Aoki K."/>
            <person name="Bayne E.H."/>
            <person name="Berlin A.M."/>
            <person name="Desjardins C.A."/>
            <person name="Dobbs E."/>
            <person name="Dukaj L."/>
            <person name="Fan L."/>
            <person name="FitzGerald M.G."/>
            <person name="French C."/>
            <person name="Gujja S."/>
            <person name="Hansen K."/>
            <person name="Keifenheim D."/>
            <person name="Levin J.Z."/>
            <person name="Mosher R.A."/>
            <person name="Mueller C.A."/>
            <person name="Pfiffner J."/>
            <person name="Priest M."/>
            <person name="Russ C."/>
            <person name="Smialowska A."/>
            <person name="Swoboda P."/>
            <person name="Sykes S.M."/>
            <person name="Vaughn M."/>
            <person name="Vengrova S."/>
            <person name="Yoder R."/>
            <person name="Zeng Q."/>
            <person name="Allshire R."/>
            <person name="Baulcombe D."/>
            <person name="Birren B.W."/>
            <person name="Brown W."/>
            <person name="Ekwall K."/>
            <person name="Kellis M."/>
            <person name="Leatherwood J."/>
            <person name="Levin H."/>
            <person name="Margalit H."/>
            <person name="Martienssen R."/>
            <person name="Nieduszynski C.A."/>
            <person name="Spatafora J.W."/>
            <person name="Friedman N."/>
            <person name="Dalgaard J.Z."/>
            <person name="Baumann P."/>
            <person name="Niki H."/>
            <person name="Regev A."/>
            <person name="Nusbaum C."/>
        </authorList>
    </citation>
    <scope>NUCLEOTIDE SEQUENCE [LARGE SCALE GENOMIC DNA]</scope>
    <source>
        <strain evidence="15">yFS275 / FY16936</strain>
    </source>
</reference>
<dbReference type="GO" id="GO:0045053">
    <property type="term" value="P:protein retention in Golgi apparatus"/>
    <property type="evidence" value="ECO:0000318"/>
    <property type="project" value="GO_Central"/>
</dbReference>
<dbReference type="InterPro" id="IPR015404">
    <property type="entry name" value="Vps5_C"/>
</dbReference>
<dbReference type="GO" id="GO:0042147">
    <property type="term" value="P:retrograde transport, endosome to Golgi"/>
    <property type="evidence" value="ECO:0000318"/>
    <property type="project" value="GO_Central"/>
</dbReference>
<evidence type="ECO:0000256" key="5">
    <source>
        <dbReference type="ARBA" id="ARBA00022448"/>
    </source>
</evidence>
<comment type="subcellular location">
    <subcellularLocation>
        <location evidence="2">Cytoplasm</location>
    </subcellularLocation>
    <subcellularLocation>
        <location evidence="3">Golgi apparatus</location>
    </subcellularLocation>
    <subcellularLocation>
        <location evidence="1">Membrane</location>
        <topology evidence="1">Peripheral membrane protein</topology>
        <orientation evidence="1">Cytoplasmic side</orientation>
    </subcellularLocation>
</comment>
<feature type="domain" description="PX" evidence="12">
    <location>
        <begin position="148"/>
        <end position="270"/>
    </location>
</feature>
<dbReference type="AlphaFoldDB" id="B6K6E5"/>
<dbReference type="Pfam" id="PF09325">
    <property type="entry name" value="Vps5"/>
    <property type="match status" value="1"/>
</dbReference>
<name>B6K6E5_SCHJY</name>